<dbReference type="PANTHER" id="PTHR30477">
    <property type="entry name" value="ABC-TRANSPORTER METAL-BINDING PROTEIN"/>
    <property type="match status" value="1"/>
</dbReference>
<feature type="transmembrane region" description="Helical" evidence="7">
    <location>
        <begin position="168"/>
        <end position="187"/>
    </location>
</feature>
<keyword evidence="6" id="KW-0813">Transport</keyword>
<keyword evidence="4 7" id="KW-1133">Transmembrane helix</keyword>
<keyword evidence="5 7" id="KW-0472">Membrane</keyword>
<gene>
    <name evidence="8" type="ORF">EF384_04295</name>
</gene>
<name>A0A3N4GDB9_9LACT</name>
<evidence type="ECO:0000256" key="7">
    <source>
        <dbReference type="SAM" id="Phobius"/>
    </source>
</evidence>
<dbReference type="AlphaFoldDB" id="A0A3N4GDB9"/>
<protein>
    <submittedName>
        <fullName evidence="8">Zinc ABC transporter permease</fullName>
    </submittedName>
</protein>
<comment type="similarity">
    <text evidence="2 6">Belongs to the ABC-3 integral membrane protein family.</text>
</comment>
<dbReference type="GO" id="GO:0043190">
    <property type="term" value="C:ATP-binding cassette (ABC) transporter complex"/>
    <property type="evidence" value="ECO:0007669"/>
    <property type="project" value="InterPro"/>
</dbReference>
<dbReference type="GO" id="GO:0010043">
    <property type="term" value="P:response to zinc ion"/>
    <property type="evidence" value="ECO:0007669"/>
    <property type="project" value="TreeGrafter"/>
</dbReference>
<evidence type="ECO:0000256" key="3">
    <source>
        <dbReference type="ARBA" id="ARBA00022692"/>
    </source>
</evidence>
<comment type="caution">
    <text evidence="8">The sequence shown here is derived from an EMBL/GenBank/DDBJ whole genome shotgun (WGS) entry which is preliminary data.</text>
</comment>
<sequence>MEMFQYEFMGRAFLAATAISFISPILGLLLIMRKQSLMADTLAHISLAGVAFGYLLNVEPTITTILFVAAAAVILEYLRVVYANYSDISVAMMMSGGMALALLLLNQVDSASSINSYLFGSIITVSPLQLAILIGLAVVIVAAYIIFKRPLYLISFDEDTAFTAGLPVRLISIIFSIVTGMAIALIMPIAGSLLVSAIIVMPAAIALRLVKNFDGVIALGVVIAMVGMFSGLATSYYLDTPPGATIVAIFVLLFVIESGYLKITKS</sequence>
<evidence type="ECO:0000313" key="8">
    <source>
        <dbReference type="EMBL" id="RPA60789.1"/>
    </source>
</evidence>
<dbReference type="Pfam" id="PF00950">
    <property type="entry name" value="ABC-3"/>
    <property type="match status" value="1"/>
</dbReference>
<dbReference type="InterPro" id="IPR001626">
    <property type="entry name" value="ABC_TroCD"/>
</dbReference>
<evidence type="ECO:0000313" key="9">
    <source>
        <dbReference type="Proteomes" id="UP000273977"/>
    </source>
</evidence>
<feature type="transmembrane region" description="Helical" evidence="7">
    <location>
        <begin position="244"/>
        <end position="263"/>
    </location>
</feature>
<feature type="transmembrane region" description="Helical" evidence="7">
    <location>
        <begin position="128"/>
        <end position="147"/>
    </location>
</feature>
<feature type="transmembrane region" description="Helical" evidence="7">
    <location>
        <begin position="62"/>
        <end position="78"/>
    </location>
</feature>
<proteinExistence type="inferred from homology"/>
<dbReference type="Proteomes" id="UP000273977">
    <property type="component" value="Unassembled WGS sequence"/>
</dbReference>
<comment type="subcellular location">
    <subcellularLocation>
        <location evidence="6">Cell membrane</location>
        <topology evidence="6">Multi-pass membrane protein</topology>
    </subcellularLocation>
    <subcellularLocation>
        <location evidence="1">Membrane</location>
        <topology evidence="1">Multi-pass membrane protein</topology>
    </subcellularLocation>
</comment>
<evidence type="ECO:0000256" key="6">
    <source>
        <dbReference type="RuleBase" id="RU003943"/>
    </source>
</evidence>
<evidence type="ECO:0000256" key="5">
    <source>
        <dbReference type="ARBA" id="ARBA00023136"/>
    </source>
</evidence>
<dbReference type="EMBL" id="RKMG01000009">
    <property type="protein sequence ID" value="RPA60789.1"/>
    <property type="molecule type" value="Genomic_DNA"/>
</dbReference>
<dbReference type="Gene3D" id="1.10.3470.10">
    <property type="entry name" value="ABC transporter involved in vitamin B12 uptake, BtuC"/>
    <property type="match status" value="1"/>
</dbReference>
<accession>A0A3N4GDB9</accession>
<dbReference type="PANTHER" id="PTHR30477:SF0">
    <property type="entry name" value="METAL TRANSPORT SYSTEM MEMBRANE PROTEIN TM_0125-RELATED"/>
    <property type="match status" value="1"/>
</dbReference>
<dbReference type="GO" id="GO:0055085">
    <property type="term" value="P:transmembrane transport"/>
    <property type="evidence" value="ECO:0007669"/>
    <property type="project" value="InterPro"/>
</dbReference>
<evidence type="ECO:0000256" key="2">
    <source>
        <dbReference type="ARBA" id="ARBA00008034"/>
    </source>
</evidence>
<evidence type="ECO:0000256" key="4">
    <source>
        <dbReference type="ARBA" id="ARBA00022989"/>
    </source>
</evidence>
<feature type="transmembrane region" description="Helical" evidence="7">
    <location>
        <begin position="90"/>
        <end position="108"/>
    </location>
</feature>
<keyword evidence="9" id="KW-1185">Reference proteome</keyword>
<reference evidence="8 9" key="1">
    <citation type="submission" date="2018-11" db="EMBL/GenBank/DDBJ databases">
        <title>Aerococcus sp. SJQ22, whole genome shotgun sequence.</title>
        <authorList>
            <person name="Sun L."/>
            <person name="Gao X."/>
            <person name="Chen W."/>
            <person name="Huang K."/>
        </authorList>
    </citation>
    <scope>NUCLEOTIDE SEQUENCE [LARGE SCALE GENOMIC DNA]</scope>
    <source>
        <strain evidence="8 9">SJQ22</strain>
    </source>
</reference>
<dbReference type="OrthoDB" id="9798540at2"/>
<keyword evidence="3 6" id="KW-0812">Transmembrane</keyword>
<evidence type="ECO:0000256" key="1">
    <source>
        <dbReference type="ARBA" id="ARBA00004141"/>
    </source>
</evidence>
<organism evidence="8 9">
    <name type="scientific">Aerococcus agrisoli</name>
    <dbReference type="NCBI Taxonomy" id="2487350"/>
    <lineage>
        <taxon>Bacteria</taxon>
        <taxon>Bacillati</taxon>
        <taxon>Bacillota</taxon>
        <taxon>Bacilli</taxon>
        <taxon>Lactobacillales</taxon>
        <taxon>Aerococcaceae</taxon>
        <taxon>Aerococcus</taxon>
    </lineage>
</organism>
<dbReference type="SUPFAM" id="SSF81345">
    <property type="entry name" value="ABC transporter involved in vitamin B12 uptake, BtuC"/>
    <property type="match status" value="1"/>
</dbReference>
<feature type="transmembrane region" description="Helical" evidence="7">
    <location>
        <begin position="217"/>
        <end position="238"/>
    </location>
</feature>
<dbReference type="InterPro" id="IPR037294">
    <property type="entry name" value="ABC_BtuC-like"/>
</dbReference>
<feature type="transmembrane region" description="Helical" evidence="7">
    <location>
        <begin position="12"/>
        <end position="30"/>
    </location>
</feature>
<dbReference type="RefSeq" id="WP_123779752.1">
    <property type="nucleotide sequence ID" value="NZ_RKMG01000009.1"/>
</dbReference>